<feature type="domain" description="Peptidase M28" evidence="6">
    <location>
        <begin position="377"/>
        <end position="564"/>
    </location>
</feature>
<feature type="region of interest" description="Disordered" evidence="2">
    <location>
        <begin position="1"/>
        <end position="29"/>
    </location>
</feature>
<dbReference type="EMBL" id="KV454409">
    <property type="protein sequence ID" value="ODQ66073.1"/>
    <property type="molecule type" value="Genomic_DNA"/>
</dbReference>
<keyword evidence="3" id="KW-0812">Transmembrane</keyword>
<dbReference type="Gene3D" id="1.20.930.40">
    <property type="entry name" value="Transferrin receptor-like, dimerisation domain"/>
    <property type="match status" value="1"/>
</dbReference>
<feature type="compositionally biased region" description="Polar residues" evidence="2">
    <location>
        <begin position="1"/>
        <end position="12"/>
    </location>
</feature>
<sequence>MVNPNNSQTQSLLPHHHDRHRSRPRPVGQIGSRYSTAQRFCGFAAFGTFFLIAFSLVFAPRTSTSRDLRRLHHKIPQSELERALFASINPKSIRAYSKNYTAAPHLGGTNFELAKWTADTFEEFGIKAEIPTYDCYINYPLSAGIELYDKDGQVSYVPSLEEDILDEDPTTGLVDQVPTFHGYSYSGDAKGQFVYANYGRKEDFDLLSSKGLDFSNKIVIVKYGKIFRGLKVKFAQELGAAAVLIYSDPADDGGITLKNGYKAYPDGPARNPSSVQRGSVQFLSIAPGDPTTPGWPSKKGTSRVSPYDRIPSIPSLPISYREVIPILKQLNGHGIKPDQLGSDWKGDIDEFDYSVGPSKVELKLSNLQNYTITPLFNVIGRIEGIRAHETVVIGNHRDAWIAGGAGDPNSGSAVLLELAKAFGEMIKSGWKPLRTIVLASWDGEEYGLLGSTEWAEDHAKFLGDNVVAYINCDVSVSGHHLFVSSSPLLNQLFREAAKKVSHPEGGTVYEKWVEQNGAHIKNLGSGSDYTVFQDHLGIPSLDFGYSFGPGDPVYHYHSIYDSFHWMDTYDDPEWAYHSAIAKVWGLITLGLSEGEIIPFETEEYGRLLKLYVEDLEKKFPVLEAIKQALDINYHEKFGFKHSNQFQMSDIQRTSKPYNNLIQSIGKFIKSAAEFDEYTARLHKEYIKDYPWYKYPKKFRLLVAIKLANTKLFILDRAFLYDKGLDGGRDWFKHVVFAPGRYTGYAGALLPGLLEALEDKDWAAVEKWLKIITDCVDKADSIIS</sequence>
<dbReference type="PANTHER" id="PTHR10404:SF46">
    <property type="entry name" value="VACUOLAR PROTEIN SORTING-ASSOCIATED PROTEIN 70"/>
    <property type="match status" value="1"/>
</dbReference>
<dbReference type="InterPro" id="IPR046450">
    <property type="entry name" value="PA_dom_sf"/>
</dbReference>
<accession>A0A1E3PKW6</accession>
<evidence type="ECO:0000259" key="5">
    <source>
        <dbReference type="Pfam" id="PF04253"/>
    </source>
</evidence>
<dbReference type="FunFam" id="3.40.630.10:FF:000101">
    <property type="entry name" value="N-acetylated alpha-linked acidic dipeptidase like 1"/>
    <property type="match status" value="1"/>
</dbReference>
<proteinExistence type="inferred from homology"/>
<dbReference type="SUPFAM" id="SSF53187">
    <property type="entry name" value="Zn-dependent exopeptidases"/>
    <property type="match status" value="1"/>
</dbReference>
<organism evidence="7 8">
    <name type="scientific">Nadsonia fulvescens var. elongata DSM 6958</name>
    <dbReference type="NCBI Taxonomy" id="857566"/>
    <lineage>
        <taxon>Eukaryota</taxon>
        <taxon>Fungi</taxon>
        <taxon>Dikarya</taxon>
        <taxon>Ascomycota</taxon>
        <taxon>Saccharomycotina</taxon>
        <taxon>Dipodascomycetes</taxon>
        <taxon>Dipodascales</taxon>
        <taxon>Dipodascales incertae sedis</taxon>
        <taxon>Nadsonia</taxon>
    </lineage>
</organism>
<dbReference type="Pfam" id="PF02225">
    <property type="entry name" value="PA"/>
    <property type="match status" value="1"/>
</dbReference>
<dbReference type="FunFam" id="3.50.30.30:FF:000008">
    <property type="entry name" value="Glutamate carboxypeptidase 2"/>
    <property type="match status" value="1"/>
</dbReference>
<name>A0A1E3PKW6_9ASCO</name>
<dbReference type="STRING" id="857566.A0A1E3PKW6"/>
<dbReference type="SUPFAM" id="SSF52025">
    <property type="entry name" value="PA domain"/>
    <property type="match status" value="1"/>
</dbReference>
<keyword evidence="3" id="KW-1133">Transmembrane helix</keyword>
<dbReference type="OrthoDB" id="5841748at2759"/>
<reference evidence="7 8" key="1">
    <citation type="journal article" date="2016" name="Proc. Natl. Acad. Sci. U.S.A.">
        <title>Comparative genomics of biotechnologically important yeasts.</title>
        <authorList>
            <person name="Riley R."/>
            <person name="Haridas S."/>
            <person name="Wolfe K.H."/>
            <person name="Lopes M.R."/>
            <person name="Hittinger C.T."/>
            <person name="Goeker M."/>
            <person name="Salamov A.A."/>
            <person name="Wisecaver J.H."/>
            <person name="Long T.M."/>
            <person name="Calvey C.H."/>
            <person name="Aerts A.L."/>
            <person name="Barry K.W."/>
            <person name="Choi C."/>
            <person name="Clum A."/>
            <person name="Coughlan A.Y."/>
            <person name="Deshpande S."/>
            <person name="Douglass A.P."/>
            <person name="Hanson S.J."/>
            <person name="Klenk H.-P."/>
            <person name="LaButti K.M."/>
            <person name="Lapidus A."/>
            <person name="Lindquist E.A."/>
            <person name="Lipzen A.M."/>
            <person name="Meier-Kolthoff J.P."/>
            <person name="Ohm R.A."/>
            <person name="Otillar R.P."/>
            <person name="Pangilinan J.L."/>
            <person name="Peng Y."/>
            <person name="Rokas A."/>
            <person name="Rosa C.A."/>
            <person name="Scheuner C."/>
            <person name="Sibirny A.A."/>
            <person name="Slot J.C."/>
            <person name="Stielow J.B."/>
            <person name="Sun H."/>
            <person name="Kurtzman C.P."/>
            <person name="Blackwell M."/>
            <person name="Grigoriev I.V."/>
            <person name="Jeffries T.W."/>
        </authorList>
    </citation>
    <scope>NUCLEOTIDE SEQUENCE [LARGE SCALE GENOMIC DNA]</scope>
    <source>
        <strain evidence="7 8">DSM 6958</strain>
    </source>
</reference>
<dbReference type="Pfam" id="PF04253">
    <property type="entry name" value="TFR_dimer"/>
    <property type="match status" value="1"/>
</dbReference>
<dbReference type="InterPro" id="IPR007365">
    <property type="entry name" value="TFR-like_dimer_dom"/>
</dbReference>
<dbReference type="AlphaFoldDB" id="A0A1E3PKW6"/>
<dbReference type="CDD" id="cd02121">
    <property type="entry name" value="PA_GCPII_like"/>
    <property type="match status" value="1"/>
</dbReference>
<dbReference type="Gene3D" id="3.40.630.10">
    <property type="entry name" value="Zn peptidases"/>
    <property type="match status" value="1"/>
</dbReference>
<feature type="domain" description="PA" evidence="4">
    <location>
        <begin position="191"/>
        <end position="267"/>
    </location>
</feature>
<feature type="domain" description="Transferrin receptor-like dimerisation" evidence="5">
    <location>
        <begin position="658"/>
        <end position="781"/>
    </location>
</feature>
<evidence type="ECO:0000256" key="2">
    <source>
        <dbReference type="SAM" id="MobiDB-lite"/>
    </source>
</evidence>
<evidence type="ECO:0000259" key="6">
    <source>
        <dbReference type="Pfam" id="PF04389"/>
    </source>
</evidence>
<evidence type="ECO:0000256" key="3">
    <source>
        <dbReference type="SAM" id="Phobius"/>
    </source>
</evidence>
<dbReference type="Pfam" id="PF04389">
    <property type="entry name" value="Peptidase_M28"/>
    <property type="match status" value="1"/>
</dbReference>
<dbReference type="CDD" id="cd08022">
    <property type="entry name" value="M28_PSMA_like"/>
    <property type="match status" value="1"/>
</dbReference>
<dbReference type="Gene3D" id="3.50.30.30">
    <property type="match status" value="1"/>
</dbReference>
<feature type="transmembrane region" description="Helical" evidence="3">
    <location>
        <begin position="40"/>
        <end position="59"/>
    </location>
</feature>
<gene>
    <name evidence="7" type="ORF">NADFUDRAFT_51344</name>
</gene>
<dbReference type="GO" id="GO:0004180">
    <property type="term" value="F:carboxypeptidase activity"/>
    <property type="evidence" value="ECO:0007669"/>
    <property type="project" value="TreeGrafter"/>
</dbReference>
<evidence type="ECO:0000256" key="1">
    <source>
        <dbReference type="ARBA" id="ARBA00005634"/>
    </source>
</evidence>
<dbReference type="SUPFAM" id="SSF47672">
    <property type="entry name" value="Transferrin receptor-like dimerisation domain"/>
    <property type="match status" value="1"/>
</dbReference>
<keyword evidence="3" id="KW-0472">Membrane</keyword>
<evidence type="ECO:0000313" key="8">
    <source>
        <dbReference type="Proteomes" id="UP000095009"/>
    </source>
</evidence>
<dbReference type="InterPro" id="IPR007484">
    <property type="entry name" value="Peptidase_M28"/>
</dbReference>
<feature type="compositionally biased region" description="Basic residues" evidence="2">
    <location>
        <begin position="14"/>
        <end position="24"/>
    </location>
</feature>
<dbReference type="PANTHER" id="PTHR10404">
    <property type="entry name" value="N-ACETYLATED-ALPHA-LINKED ACIDIC DIPEPTIDASE"/>
    <property type="match status" value="1"/>
</dbReference>
<protein>
    <submittedName>
        <fullName evidence="7">Zn-dependent exopeptidase</fullName>
    </submittedName>
</protein>
<evidence type="ECO:0000313" key="7">
    <source>
        <dbReference type="EMBL" id="ODQ66073.1"/>
    </source>
</evidence>
<dbReference type="Proteomes" id="UP000095009">
    <property type="component" value="Unassembled WGS sequence"/>
</dbReference>
<dbReference type="InterPro" id="IPR039373">
    <property type="entry name" value="Peptidase_M28B"/>
</dbReference>
<dbReference type="InterPro" id="IPR003137">
    <property type="entry name" value="PA_domain"/>
</dbReference>
<dbReference type="InterPro" id="IPR036757">
    <property type="entry name" value="TFR-like_dimer_dom_sf"/>
</dbReference>
<feature type="region of interest" description="Disordered" evidence="2">
    <location>
        <begin position="287"/>
        <end position="308"/>
    </location>
</feature>
<evidence type="ECO:0000259" key="4">
    <source>
        <dbReference type="Pfam" id="PF02225"/>
    </source>
</evidence>
<keyword evidence="8" id="KW-1185">Reference proteome</keyword>
<comment type="similarity">
    <text evidence="1">Belongs to the peptidase M28 family. M28B subfamily.</text>
</comment>